<dbReference type="EMBL" id="CP063982">
    <property type="protein sequence ID" value="UOD50405.1"/>
    <property type="molecule type" value="Genomic_DNA"/>
</dbReference>
<name>A0ABY4ALW4_9BURK</name>
<keyword evidence="3" id="KW-1185">Reference proteome</keyword>
<evidence type="ECO:0000313" key="2">
    <source>
        <dbReference type="EMBL" id="UOD50405.1"/>
    </source>
</evidence>
<accession>A0ABY4ALW4</accession>
<sequence length="357" mass="39394">MAAYNFVWKAFGTDNVWNLPSAEDSDSLTLTVGQADKNLITLTAQSQGNRLYGEIRGHFEFTAPLTIDSFSDVTGTIDSLYVWLNDLPQSERIFPAGTSVQAWNLGNGGYAFDTSLLNGNDYFAGSPMRHDNYDNDGIRGGDGNDTFIGYGSTQYDDEFYGEAGIDTAIYRGKFSEYTIVWSESIWDGRLQDGTTTSGYIVTDSVTARDDTDRLVGVERLQFSDVTLALDIDGIAAEAYRIYKAAFDRQPDLTGLGFWIKNMDAGMGLEAVAQEFITSAEFIRMYGANPTDEQFVDLLYANVLDRQADQSGYDFWIGALDRGLTRAGLLAEFSESRENVANVAPLIEDGIQYTVFVG</sequence>
<evidence type="ECO:0000259" key="1">
    <source>
        <dbReference type="Pfam" id="PF13946"/>
    </source>
</evidence>
<feature type="domain" description="DUF4214" evidence="1">
    <location>
        <begin position="272"/>
        <end position="341"/>
    </location>
</feature>
<organism evidence="2 3">
    <name type="scientific">Orrella daihaiensis</name>
    <dbReference type="NCBI Taxonomy" id="2782176"/>
    <lineage>
        <taxon>Bacteria</taxon>
        <taxon>Pseudomonadati</taxon>
        <taxon>Pseudomonadota</taxon>
        <taxon>Betaproteobacteria</taxon>
        <taxon>Burkholderiales</taxon>
        <taxon>Alcaligenaceae</taxon>
        <taxon>Orrella</taxon>
    </lineage>
</organism>
<dbReference type="Gene3D" id="1.10.3130.20">
    <property type="entry name" value="Phycobilisome linker domain"/>
    <property type="match status" value="1"/>
</dbReference>
<protein>
    <submittedName>
        <fullName evidence="2">DUF4214 domain-containing protein</fullName>
    </submittedName>
</protein>
<reference evidence="2 3" key="1">
    <citation type="submission" date="2020-11" db="EMBL/GenBank/DDBJ databases">
        <title>Algicoccus daihaiensis sp.nov., isolated from Daihai Lake in Inner Mongolia.</title>
        <authorList>
            <person name="Kai J."/>
        </authorList>
    </citation>
    <scope>NUCLEOTIDE SEQUENCE [LARGE SCALE GENOMIC DNA]</scope>
    <source>
        <strain evidence="3">f23</strain>
    </source>
</reference>
<dbReference type="Proteomes" id="UP000831607">
    <property type="component" value="Chromosome"/>
</dbReference>
<evidence type="ECO:0000313" key="3">
    <source>
        <dbReference type="Proteomes" id="UP000831607"/>
    </source>
</evidence>
<gene>
    <name evidence="2" type="ORF">DHf2319_00200</name>
</gene>
<proteinExistence type="predicted"/>
<dbReference type="InterPro" id="IPR025282">
    <property type="entry name" value="DUF4214"/>
</dbReference>
<dbReference type="InterPro" id="IPR038255">
    <property type="entry name" value="PBS_linker_sf"/>
</dbReference>
<dbReference type="RefSeq" id="WP_243478807.1">
    <property type="nucleotide sequence ID" value="NZ_CP063982.1"/>
</dbReference>
<dbReference type="Pfam" id="PF13946">
    <property type="entry name" value="DUF4214"/>
    <property type="match status" value="1"/>
</dbReference>